<evidence type="ECO:0000313" key="1">
    <source>
        <dbReference type="EMBL" id="PPF63906.1"/>
    </source>
</evidence>
<dbReference type="Gene3D" id="3.40.50.300">
    <property type="entry name" value="P-loop containing nucleotide triphosphate hydrolases"/>
    <property type="match status" value="1"/>
</dbReference>
<dbReference type="Pfam" id="PF13671">
    <property type="entry name" value="AAA_33"/>
    <property type="match status" value="1"/>
</dbReference>
<protein>
    <submittedName>
        <fullName evidence="1">Phosphoglycerate transporter</fullName>
    </submittedName>
</protein>
<dbReference type="Proteomes" id="UP000239241">
    <property type="component" value="Unassembled WGS sequence"/>
</dbReference>
<evidence type="ECO:0000313" key="2">
    <source>
        <dbReference type="Proteomes" id="UP000239241"/>
    </source>
</evidence>
<sequence length="191" mass="21449">MDQGDLLDHISRRARETGHPLVIGISGYCGSGKSTLARELVAELPEAMRIRGDDFLDPVRSHGRSTDWDGVDRQRLATTVLVPFREEQTSEFRRYDWSARALGAAEPLPHATILVVDLIGLFHPDTLPFMDVAIWCDIDLHTAATRGMARDAELGRDHEALWRDVWLPNEIDFAARFTPRASASVIYKASR</sequence>
<dbReference type="SUPFAM" id="SSF52540">
    <property type="entry name" value="P-loop containing nucleoside triphosphate hydrolases"/>
    <property type="match status" value="1"/>
</dbReference>
<dbReference type="InterPro" id="IPR027417">
    <property type="entry name" value="P-loop_NTPase"/>
</dbReference>
<dbReference type="EMBL" id="PSXY01000039">
    <property type="protein sequence ID" value="PPF63906.1"/>
    <property type="molecule type" value="Genomic_DNA"/>
</dbReference>
<reference evidence="1 2" key="1">
    <citation type="submission" date="2018-02" db="EMBL/GenBank/DDBJ databases">
        <title>Bacteriophage NCPPB3778 and a type I-E CRISPR drive the evolution of the US Biological Select Agent, Rathayibacter toxicus.</title>
        <authorList>
            <person name="Davis E.W.II."/>
            <person name="Tabima J.F."/>
            <person name="Weisberg A.J."/>
            <person name="Lopes L.D."/>
            <person name="Wiseman M.S."/>
            <person name="Wiseman M.S."/>
            <person name="Pupko T."/>
            <person name="Belcher M.S."/>
            <person name="Sechler A.J."/>
            <person name="Tancos M.A."/>
            <person name="Schroeder B.K."/>
            <person name="Murray T.D."/>
            <person name="Luster D.G."/>
            <person name="Schneider W.L."/>
            <person name="Rogers E."/>
            <person name="Andreote F.D."/>
            <person name="Grunwald N.J."/>
            <person name="Putnam M.L."/>
            <person name="Chang J.H."/>
        </authorList>
    </citation>
    <scope>NUCLEOTIDE SEQUENCE [LARGE SCALE GENOMIC DNA]</scope>
    <source>
        <strain evidence="1 2">AY1B3</strain>
    </source>
</reference>
<organism evidence="1 2">
    <name type="scientific">Clavibacter michiganensis</name>
    <dbReference type="NCBI Taxonomy" id="28447"/>
    <lineage>
        <taxon>Bacteria</taxon>
        <taxon>Bacillati</taxon>
        <taxon>Actinomycetota</taxon>
        <taxon>Actinomycetes</taxon>
        <taxon>Micrococcales</taxon>
        <taxon>Microbacteriaceae</taxon>
        <taxon>Clavibacter</taxon>
    </lineage>
</organism>
<accession>A0A2S5VM21</accession>
<gene>
    <name evidence="1" type="ORF">C5E16_14940</name>
</gene>
<comment type="caution">
    <text evidence="1">The sequence shown here is derived from an EMBL/GenBank/DDBJ whole genome shotgun (WGS) entry which is preliminary data.</text>
</comment>
<proteinExistence type="predicted"/>
<dbReference type="RefSeq" id="WP_104291307.1">
    <property type="nucleotide sequence ID" value="NZ_PSXY01000039.1"/>
</dbReference>
<dbReference type="AlphaFoldDB" id="A0A2S5VM21"/>
<name>A0A2S5VM21_9MICO</name>